<evidence type="ECO:0000256" key="2">
    <source>
        <dbReference type="SAM" id="SignalP"/>
    </source>
</evidence>
<feature type="signal peptide" evidence="2">
    <location>
        <begin position="1"/>
        <end position="28"/>
    </location>
</feature>
<keyword evidence="2" id="KW-0732">Signal</keyword>
<proteinExistence type="predicted"/>
<organism evidence="3 4">
    <name type="scientific">Chondrus crispus</name>
    <name type="common">Carrageen Irish moss</name>
    <name type="synonym">Polymorpha crispa</name>
    <dbReference type="NCBI Taxonomy" id="2769"/>
    <lineage>
        <taxon>Eukaryota</taxon>
        <taxon>Rhodophyta</taxon>
        <taxon>Florideophyceae</taxon>
        <taxon>Rhodymeniophycidae</taxon>
        <taxon>Gigartinales</taxon>
        <taxon>Gigartinaceae</taxon>
        <taxon>Chondrus</taxon>
    </lineage>
</organism>
<reference evidence="4" key="1">
    <citation type="journal article" date="2013" name="Proc. Natl. Acad. Sci. U.S.A.">
        <title>Genome structure and metabolic features in the red seaweed Chondrus crispus shed light on evolution of the Archaeplastida.</title>
        <authorList>
            <person name="Collen J."/>
            <person name="Porcel B."/>
            <person name="Carre W."/>
            <person name="Ball S.G."/>
            <person name="Chaparro C."/>
            <person name="Tonon T."/>
            <person name="Barbeyron T."/>
            <person name="Michel G."/>
            <person name="Noel B."/>
            <person name="Valentin K."/>
            <person name="Elias M."/>
            <person name="Artiguenave F."/>
            <person name="Arun A."/>
            <person name="Aury J.M."/>
            <person name="Barbosa-Neto J.F."/>
            <person name="Bothwell J.H."/>
            <person name="Bouget F.Y."/>
            <person name="Brillet L."/>
            <person name="Cabello-Hurtado F."/>
            <person name="Capella-Gutierrez S."/>
            <person name="Charrier B."/>
            <person name="Cladiere L."/>
            <person name="Cock J.M."/>
            <person name="Coelho S.M."/>
            <person name="Colleoni C."/>
            <person name="Czjzek M."/>
            <person name="Da Silva C."/>
            <person name="Delage L."/>
            <person name="Denoeud F."/>
            <person name="Deschamps P."/>
            <person name="Dittami S.M."/>
            <person name="Gabaldon T."/>
            <person name="Gachon C.M."/>
            <person name="Groisillier A."/>
            <person name="Herve C."/>
            <person name="Jabbari K."/>
            <person name="Katinka M."/>
            <person name="Kloareg B."/>
            <person name="Kowalczyk N."/>
            <person name="Labadie K."/>
            <person name="Leblanc C."/>
            <person name="Lopez P.J."/>
            <person name="McLachlan D.H."/>
            <person name="Meslet-Cladiere L."/>
            <person name="Moustafa A."/>
            <person name="Nehr Z."/>
            <person name="Nyvall Collen P."/>
            <person name="Panaud O."/>
            <person name="Partensky F."/>
            <person name="Poulain J."/>
            <person name="Rensing S.A."/>
            <person name="Rousvoal S."/>
            <person name="Samson G."/>
            <person name="Symeonidi A."/>
            <person name="Weissenbach J."/>
            <person name="Zambounis A."/>
            <person name="Wincker P."/>
            <person name="Boyen C."/>
        </authorList>
    </citation>
    <scope>NUCLEOTIDE SEQUENCE [LARGE SCALE GENOMIC DNA]</scope>
    <source>
        <strain evidence="4">cv. Stackhouse</strain>
    </source>
</reference>
<dbReference type="AlphaFoldDB" id="R7QIN0"/>
<evidence type="ECO:0008006" key="5">
    <source>
        <dbReference type="Google" id="ProtNLM"/>
    </source>
</evidence>
<sequence>MSRPPLSSLAMLPCSLSVLCTLLALAAASPAPVSPSGPAKLLLSHSQRLPLATKYHLSLLNTRFGRHPVGNIFRSLLKRKMSPGPIDVTRIHSLNAFRQAHDTVRRAHEIGPRERTMIRPEIAILAGLLADHHHIPSRTVSQTKFSGRNMASITHSLLQNSRVLRSKLGQYVGRKAAPLGTSKDFAGLFRTSLPTANRMGLTGDDCTGSSECADGRICLNTQADTCSAGEDCLCVPSDGFEPCTSSPDCLTAGEVCVQLGNSTVCLSEETANALDFPIVDAESSDDPVETPASNSTDPNGGSGEGITGAICTSSSECADGRICTDGFIDTCPSGETCICVPSDGIEACTSSADCSTAGEVCVQLGNSTVCFSEETANAADIPIVDAESSDDPVETPTSNSTDPDGGSGEGITGAICTSSSECADGRICTDIENIDTCSSGETCICVPSGGFEACTSSADCSTAGEVCVQTSESTVCFSEETATSADIPIVGDDTTDDPDSSAGSGDGITGAICTSSSECADGRICTDIENIDTCSSGETCLCLPSDGLEACTSGADCSTAGEVCVQLTESAVCFSEETANAADIPIVEIESSGTPEETPANEDADSHGGSGDGITGSTCTKLRLPKVFRSWTASALNIHLRRLRFEKRCFYHERRRKQHPTSGWDHECIFSLSIVVEALFGYIPEILARYPCIEYGACAMASQARASIACRITVDKSRFAFKEQNSQTSMI</sequence>
<name>R7QIN0_CHOCR</name>
<dbReference type="PhylomeDB" id="R7QIN0"/>
<gene>
    <name evidence="3" type="ORF">CHC_T00005589001</name>
</gene>
<dbReference type="Proteomes" id="UP000012073">
    <property type="component" value="Unassembled WGS sequence"/>
</dbReference>
<dbReference type="KEGG" id="ccp:CHC_T00005589001"/>
<dbReference type="EMBL" id="HG001852">
    <property type="protein sequence ID" value="CDF37603.1"/>
    <property type="molecule type" value="Genomic_DNA"/>
</dbReference>
<evidence type="ECO:0000313" key="4">
    <source>
        <dbReference type="Proteomes" id="UP000012073"/>
    </source>
</evidence>
<dbReference type="RefSeq" id="XP_005717474.1">
    <property type="nucleotide sequence ID" value="XM_005717417.1"/>
</dbReference>
<feature type="region of interest" description="Disordered" evidence="1">
    <location>
        <begin position="281"/>
        <end position="305"/>
    </location>
</feature>
<accession>R7QIN0</accession>
<feature type="region of interest" description="Disordered" evidence="1">
    <location>
        <begin position="591"/>
        <end position="617"/>
    </location>
</feature>
<dbReference type="GeneID" id="17325190"/>
<feature type="chain" id="PRO_5004443374" description="EGF-like domain-containing protein" evidence="2">
    <location>
        <begin position="29"/>
        <end position="731"/>
    </location>
</feature>
<evidence type="ECO:0000313" key="3">
    <source>
        <dbReference type="EMBL" id="CDF37603.1"/>
    </source>
</evidence>
<keyword evidence="4" id="KW-1185">Reference proteome</keyword>
<feature type="region of interest" description="Disordered" evidence="1">
    <location>
        <begin position="385"/>
        <end position="410"/>
    </location>
</feature>
<dbReference type="Gramene" id="CDF37603">
    <property type="protein sequence ID" value="CDF37603"/>
    <property type="gene ID" value="CHC_T00005589001"/>
</dbReference>
<evidence type="ECO:0000256" key="1">
    <source>
        <dbReference type="SAM" id="MobiDB-lite"/>
    </source>
</evidence>
<protein>
    <recommendedName>
        <fullName evidence="5">EGF-like domain-containing protein</fullName>
    </recommendedName>
</protein>